<feature type="coiled-coil region" evidence="1">
    <location>
        <begin position="19"/>
        <end position="46"/>
    </location>
</feature>
<organism evidence="2 3">
    <name type="scientific">Pontibacillus yanchengensis</name>
    <dbReference type="NCBI Taxonomy" id="462910"/>
    <lineage>
        <taxon>Bacteria</taxon>
        <taxon>Bacillati</taxon>
        <taxon>Bacillota</taxon>
        <taxon>Bacilli</taxon>
        <taxon>Bacillales</taxon>
        <taxon>Bacillaceae</taxon>
        <taxon>Pontibacillus</taxon>
    </lineage>
</organism>
<evidence type="ECO:0000256" key="1">
    <source>
        <dbReference type="SAM" id="Coils"/>
    </source>
</evidence>
<gene>
    <name evidence="2" type="ORF">GLW05_21485</name>
</gene>
<comment type="caution">
    <text evidence="2">The sequence shown here is derived from an EMBL/GenBank/DDBJ whole genome shotgun (WGS) entry which is preliminary data.</text>
</comment>
<protein>
    <submittedName>
        <fullName evidence="2">Uncharacterized protein</fullName>
    </submittedName>
</protein>
<reference evidence="2 3" key="1">
    <citation type="submission" date="2019-11" db="EMBL/GenBank/DDBJ databases">
        <title>Genome sequences of 17 halophilic strains isolated from different environments.</title>
        <authorList>
            <person name="Furrow R.E."/>
        </authorList>
    </citation>
    <scope>NUCLEOTIDE SEQUENCE [LARGE SCALE GENOMIC DNA]</scope>
    <source>
        <strain evidence="2 3">22514_16_FS</strain>
    </source>
</reference>
<proteinExistence type="predicted"/>
<name>A0A6I5A717_9BACI</name>
<evidence type="ECO:0000313" key="3">
    <source>
        <dbReference type="Proteomes" id="UP000468638"/>
    </source>
</evidence>
<sequence length="72" mass="8750">MTVSDNEFLYIEISKNLQNKVKKELYQTSENNREDLEQELQYLIYRELIKGKFDDVPDIFNYLEDKKKTRIA</sequence>
<dbReference type="OrthoDB" id="2453202at2"/>
<dbReference type="Proteomes" id="UP000468638">
    <property type="component" value="Unassembled WGS sequence"/>
</dbReference>
<dbReference type="RefSeq" id="WP_160850633.1">
    <property type="nucleotide sequence ID" value="NZ_WMEQ01000030.1"/>
</dbReference>
<dbReference type="EMBL" id="WMEQ01000030">
    <property type="protein sequence ID" value="MYL36134.1"/>
    <property type="molecule type" value="Genomic_DNA"/>
</dbReference>
<evidence type="ECO:0000313" key="2">
    <source>
        <dbReference type="EMBL" id="MYL36134.1"/>
    </source>
</evidence>
<dbReference type="AlphaFoldDB" id="A0A6I5A717"/>
<accession>A0A6I5A717</accession>
<keyword evidence="1" id="KW-0175">Coiled coil</keyword>